<keyword evidence="6 7" id="KW-0472">Membrane</keyword>
<dbReference type="SUPFAM" id="SSF103473">
    <property type="entry name" value="MFS general substrate transporter"/>
    <property type="match status" value="1"/>
</dbReference>
<keyword evidence="5 7" id="KW-1133">Transmembrane helix</keyword>
<dbReference type="EMBL" id="UESZ01000001">
    <property type="protein sequence ID" value="SSA35961.1"/>
    <property type="molecule type" value="Genomic_DNA"/>
</dbReference>
<feature type="transmembrane region" description="Helical" evidence="7">
    <location>
        <begin position="39"/>
        <end position="58"/>
    </location>
</feature>
<feature type="transmembrane region" description="Helical" evidence="7">
    <location>
        <begin position="268"/>
        <end position="288"/>
    </location>
</feature>
<name>A0A2Y8ZUD5_9MICO</name>
<feature type="transmembrane region" description="Helical" evidence="7">
    <location>
        <begin position="93"/>
        <end position="111"/>
    </location>
</feature>
<feature type="transmembrane region" description="Helical" evidence="7">
    <location>
        <begin position="132"/>
        <end position="153"/>
    </location>
</feature>
<accession>A0A2Y8ZUD5</accession>
<protein>
    <submittedName>
        <fullName evidence="9">Predicted arabinose efflux permease, MFS family</fullName>
    </submittedName>
</protein>
<sequence>MKTPWLRAALALFAVGWGANQFAAMLPVYKAHDHASSAAVTLLFGAYAIGIIPALLIVSPISDRIGRRRVLRPVLLLSIVATCVLIAGGSHLWLLLLGRLLAGIASGAAFAPGTAWVKELSAGAAGTGARRATIALSSGFASGPLVAGVLAQWAPWPTVLPYLPHLVLAAVITAIAWNTPEPARAVVTEREQESEVAEALRQPTFIRRVLPTAPWVFGCASVSFATLPVLTHIPGPSIAVGGALAALTLYSGVLLQPFGRRLGSASKMLIAGALAGTAGLLIAAVMAMTGAWWLVVPAAIGLGAAYGLILVGGLTGVESVAQPGDLGTLNAIFYSLTYVGFAVPYLITLALEHVSGTAVMLFGAVLLALTIPVVLLPDRRSTAVRSG</sequence>
<keyword evidence="2" id="KW-0813">Transport</keyword>
<feature type="transmembrane region" description="Helical" evidence="7">
    <location>
        <begin position="357"/>
        <end position="376"/>
    </location>
</feature>
<keyword evidence="3" id="KW-1003">Cell membrane</keyword>
<dbReference type="Pfam" id="PF07690">
    <property type="entry name" value="MFS_1"/>
    <property type="match status" value="1"/>
</dbReference>
<organism evidence="9 10">
    <name type="scientific">Branchiibius hedensis</name>
    <dbReference type="NCBI Taxonomy" id="672460"/>
    <lineage>
        <taxon>Bacteria</taxon>
        <taxon>Bacillati</taxon>
        <taxon>Actinomycetota</taxon>
        <taxon>Actinomycetes</taxon>
        <taxon>Micrococcales</taxon>
        <taxon>Dermacoccaceae</taxon>
        <taxon>Branchiibius</taxon>
    </lineage>
</organism>
<proteinExistence type="predicted"/>
<evidence type="ECO:0000256" key="2">
    <source>
        <dbReference type="ARBA" id="ARBA00022448"/>
    </source>
</evidence>
<dbReference type="InterPro" id="IPR011701">
    <property type="entry name" value="MFS"/>
</dbReference>
<dbReference type="GO" id="GO:0005886">
    <property type="term" value="C:plasma membrane"/>
    <property type="evidence" value="ECO:0007669"/>
    <property type="project" value="UniProtKB-SubCell"/>
</dbReference>
<dbReference type="Proteomes" id="UP000250028">
    <property type="component" value="Unassembled WGS sequence"/>
</dbReference>
<dbReference type="InterPro" id="IPR020846">
    <property type="entry name" value="MFS_dom"/>
</dbReference>
<feature type="transmembrane region" description="Helical" evidence="7">
    <location>
        <begin position="294"/>
        <end position="317"/>
    </location>
</feature>
<dbReference type="RefSeq" id="WP_170119906.1">
    <property type="nucleotide sequence ID" value="NZ_QGDN01000001.1"/>
</dbReference>
<gene>
    <name evidence="9" type="ORF">SAMN04489750_3340</name>
</gene>
<keyword evidence="4 7" id="KW-0812">Transmembrane</keyword>
<feature type="transmembrane region" description="Helical" evidence="7">
    <location>
        <begin position="329"/>
        <end position="351"/>
    </location>
</feature>
<dbReference type="AlphaFoldDB" id="A0A2Y8ZUD5"/>
<evidence type="ECO:0000256" key="4">
    <source>
        <dbReference type="ARBA" id="ARBA00022692"/>
    </source>
</evidence>
<evidence type="ECO:0000256" key="3">
    <source>
        <dbReference type="ARBA" id="ARBA00022475"/>
    </source>
</evidence>
<evidence type="ECO:0000259" key="8">
    <source>
        <dbReference type="PROSITE" id="PS50850"/>
    </source>
</evidence>
<evidence type="ECO:0000256" key="1">
    <source>
        <dbReference type="ARBA" id="ARBA00004651"/>
    </source>
</evidence>
<keyword evidence="10" id="KW-1185">Reference proteome</keyword>
<dbReference type="PANTHER" id="PTHR23517">
    <property type="entry name" value="RESISTANCE PROTEIN MDTM, PUTATIVE-RELATED-RELATED"/>
    <property type="match status" value="1"/>
</dbReference>
<evidence type="ECO:0000313" key="9">
    <source>
        <dbReference type="EMBL" id="SSA35961.1"/>
    </source>
</evidence>
<feature type="domain" description="Major facilitator superfamily (MFS) profile" evidence="8">
    <location>
        <begin position="4"/>
        <end position="381"/>
    </location>
</feature>
<evidence type="ECO:0000256" key="6">
    <source>
        <dbReference type="ARBA" id="ARBA00023136"/>
    </source>
</evidence>
<dbReference type="GO" id="GO:0022857">
    <property type="term" value="F:transmembrane transporter activity"/>
    <property type="evidence" value="ECO:0007669"/>
    <property type="project" value="InterPro"/>
</dbReference>
<dbReference type="InterPro" id="IPR050171">
    <property type="entry name" value="MFS_Transporters"/>
</dbReference>
<evidence type="ECO:0000313" key="10">
    <source>
        <dbReference type="Proteomes" id="UP000250028"/>
    </source>
</evidence>
<evidence type="ECO:0000256" key="7">
    <source>
        <dbReference type="SAM" id="Phobius"/>
    </source>
</evidence>
<evidence type="ECO:0000256" key="5">
    <source>
        <dbReference type="ARBA" id="ARBA00022989"/>
    </source>
</evidence>
<dbReference type="Gene3D" id="1.20.1250.20">
    <property type="entry name" value="MFS general substrate transporter like domains"/>
    <property type="match status" value="1"/>
</dbReference>
<comment type="subcellular location">
    <subcellularLocation>
        <location evidence="1">Cell membrane</location>
        <topology evidence="1">Multi-pass membrane protein</topology>
    </subcellularLocation>
</comment>
<reference evidence="10" key="1">
    <citation type="submission" date="2016-10" db="EMBL/GenBank/DDBJ databases">
        <authorList>
            <person name="Varghese N."/>
            <person name="Submissions S."/>
        </authorList>
    </citation>
    <scope>NUCLEOTIDE SEQUENCE [LARGE SCALE GENOMIC DNA]</scope>
    <source>
        <strain evidence="10">DSM 22951</strain>
    </source>
</reference>
<dbReference type="PROSITE" id="PS50850">
    <property type="entry name" value="MFS"/>
    <property type="match status" value="1"/>
</dbReference>
<feature type="transmembrane region" description="Helical" evidence="7">
    <location>
        <begin position="70"/>
        <end position="87"/>
    </location>
</feature>
<dbReference type="InterPro" id="IPR036259">
    <property type="entry name" value="MFS_trans_sf"/>
</dbReference>
<feature type="transmembrane region" description="Helical" evidence="7">
    <location>
        <begin position="236"/>
        <end position="256"/>
    </location>
</feature>